<dbReference type="InterPro" id="IPR052345">
    <property type="entry name" value="Rad_response_metalloprotease"/>
</dbReference>
<evidence type="ECO:0000256" key="1">
    <source>
        <dbReference type="ARBA" id="ARBA00007227"/>
    </source>
</evidence>
<dbReference type="InterPro" id="IPR001387">
    <property type="entry name" value="Cro/C1-type_HTH"/>
</dbReference>
<dbReference type="CDD" id="cd00093">
    <property type="entry name" value="HTH_XRE"/>
    <property type="match status" value="1"/>
</dbReference>
<evidence type="ECO:0000313" key="3">
    <source>
        <dbReference type="EMBL" id="PJJ63870.1"/>
    </source>
</evidence>
<reference evidence="3 4" key="1">
    <citation type="submission" date="2017-11" db="EMBL/GenBank/DDBJ databases">
        <title>Genomic Encyclopedia of Archaeal and Bacterial Type Strains, Phase II (KMG-II): From Individual Species to Whole Genera.</title>
        <authorList>
            <person name="Goeker M."/>
        </authorList>
    </citation>
    <scope>NUCLEOTIDE SEQUENCE [LARGE SCALE GENOMIC DNA]</scope>
    <source>
        <strain evidence="3 4">DSM 25625</strain>
    </source>
</reference>
<dbReference type="Proteomes" id="UP000230161">
    <property type="component" value="Unassembled WGS sequence"/>
</dbReference>
<organism evidence="3 4">
    <name type="scientific">Compostimonas suwonensis</name>
    <dbReference type="NCBI Taxonomy" id="1048394"/>
    <lineage>
        <taxon>Bacteria</taxon>
        <taxon>Bacillati</taxon>
        <taxon>Actinomycetota</taxon>
        <taxon>Actinomycetes</taxon>
        <taxon>Micrococcales</taxon>
        <taxon>Microbacteriaceae</taxon>
        <taxon>Compostimonas</taxon>
    </lineage>
</organism>
<dbReference type="Gene3D" id="1.10.10.2910">
    <property type="match status" value="1"/>
</dbReference>
<comment type="caution">
    <text evidence="3">The sequence shown here is derived from an EMBL/GenBank/DDBJ whole genome shotgun (WGS) entry which is preliminary data.</text>
</comment>
<evidence type="ECO:0000259" key="2">
    <source>
        <dbReference type="PROSITE" id="PS50943"/>
    </source>
</evidence>
<name>A0A2M9C0P9_9MICO</name>
<dbReference type="Pfam" id="PF06114">
    <property type="entry name" value="Peptidase_M78"/>
    <property type="match status" value="1"/>
</dbReference>
<keyword evidence="4" id="KW-1185">Reference proteome</keyword>
<dbReference type="PANTHER" id="PTHR43236">
    <property type="entry name" value="ANTITOXIN HIGA1"/>
    <property type="match status" value="1"/>
</dbReference>
<dbReference type="InterPro" id="IPR010359">
    <property type="entry name" value="IrrE_HExxH"/>
</dbReference>
<comment type="similarity">
    <text evidence="1">Belongs to the short-chain fatty acyl-CoA assimilation regulator (ScfR) family.</text>
</comment>
<feature type="domain" description="HTH cro/C1-type" evidence="2">
    <location>
        <begin position="9"/>
        <end position="63"/>
    </location>
</feature>
<dbReference type="PROSITE" id="PS50943">
    <property type="entry name" value="HTH_CROC1"/>
    <property type="match status" value="1"/>
</dbReference>
<dbReference type="SUPFAM" id="SSF47413">
    <property type="entry name" value="lambda repressor-like DNA-binding domains"/>
    <property type="match status" value="1"/>
</dbReference>
<evidence type="ECO:0000313" key="4">
    <source>
        <dbReference type="Proteomes" id="UP000230161"/>
    </source>
</evidence>
<dbReference type="OrthoDB" id="3240543at2"/>
<dbReference type="InterPro" id="IPR010982">
    <property type="entry name" value="Lambda_DNA-bd_dom_sf"/>
</dbReference>
<gene>
    <name evidence="3" type="ORF">CLV54_1549</name>
</gene>
<dbReference type="Gene3D" id="1.10.260.40">
    <property type="entry name" value="lambda repressor-like DNA-binding domains"/>
    <property type="match status" value="1"/>
</dbReference>
<dbReference type="AlphaFoldDB" id="A0A2M9C0P9"/>
<dbReference type="GO" id="GO:0003677">
    <property type="term" value="F:DNA binding"/>
    <property type="evidence" value="ECO:0007669"/>
    <property type="project" value="InterPro"/>
</dbReference>
<dbReference type="EMBL" id="PGFB01000002">
    <property type="protein sequence ID" value="PJJ63870.1"/>
    <property type="molecule type" value="Genomic_DNA"/>
</dbReference>
<accession>A0A2M9C0P9</accession>
<dbReference type="PANTHER" id="PTHR43236:SF1">
    <property type="entry name" value="BLL7220 PROTEIN"/>
    <property type="match status" value="1"/>
</dbReference>
<dbReference type="SMART" id="SM00530">
    <property type="entry name" value="HTH_XRE"/>
    <property type="match status" value="1"/>
</dbReference>
<sequence length="347" mass="39401">MSRRVGDVILVLRRAADITQEELATRLGITQAALSRYENDLREPDDEMLEKLGEALGVTAEFLRHEFRMHGAIAADAHMRRQKTTKPSDWKRVEARLNTLRMHSSYLLERVPLQLQNHVIQVDPDEHGPDQAAAMLRAAWRMPIGPVRNLIRWLESAGVIVIEEDFGTHRIDGMSQWAGEHAVIILNGSLPTDRKRLTVAHELGHLVLHSQYMDLDVEDQANQFAAEFLMPAHVIGTQLTNLTLGKLSDLKAEWGVSMQAIFERAYRMGKVTSDERQRFYRQMNSRGWKTREPGSELLPPEEPELAASVGRRLDQSGLTRREIQVLIGARDGHPTPFDVPRRALRAV</sequence>
<dbReference type="Pfam" id="PF01381">
    <property type="entry name" value="HTH_3"/>
    <property type="match status" value="1"/>
</dbReference>
<proteinExistence type="inferred from homology"/>
<protein>
    <submittedName>
        <fullName evidence="3">Zn-dependent peptidase ImmA (M78 family)</fullName>
    </submittedName>
</protein>
<dbReference type="RefSeq" id="WP_100344320.1">
    <property type="nucleotide sequence ID" value="NZ_PGFB01000002.1"/>
</dbReference>